<dbReference type="KEGG" id="tbv:H9L17_08920"/>
<keyword evidence="5" id="KW-1185">Reference proteome</keyword>
<reference evidence="4 5" key="1">
    <citation type="submission" date="2020-08" db="EMBL/GenBank/DDBJ databases">
        <title>Genome sequence of Thermomonas brevis KACC 16975T.</title>
        <authorList>
            <person name="Hyun D.-W."/>
            <person name="Bae J.-W."/>
        </authorList>
    </citation>
    <scope>NUCLEOTIDE SEQUENCE [LARGE SCALE GENOMIC DNA]</scope>
    <source>
        <strain evidence="4 5">KACC 16975</strain>
    </source>
</reference>
<evidence type="ECO:0000256" key="2">
    <source>
        <dbReference type="SAM" id="Phobius"/>
    </source>
</evidence>
<evidence type="ECO:0000259" key="3">
    <source>
        <dbReference type="Pfam" id="PF26002"/>
    </source>
</evidence>
<feature type="coiled-coil region" evidence="1">
    <location>
        <begin position="208"/>
        <end position="260"/>
    </location>
</feature>
<keyword evidence="1" id="KW-0175">Coiled coil</keyword>
<dbReference type="Pfam" id="PF26002">
    <property type="entry name" value="Beta-barrel_AprE"/>
    <property type="match status" value="1"/>
</dbReference>
<evidence type="ECO:0000313" key="5">
    <source>
        <dbReference type="Proteomes" id="UP000515977"/>
    </source>
</evidence>
<accession>A0A7G9QPT0</accession>
<name>A0A7G9QPT0_9GAMM</name>
<feature type="coiled-coil region" evidence="1">
    <location>
        <begin position="142"/>
        <end position="169"/>
    </location>
</feature>
<dbReference type="EMBL" id="CP060711">
    <property type="protein sequence ID" value="QNN45355.1"/>
    <property type="molecule type" value="Genomic_DNA"/>
</dbReference>
<keyword evidence="2" id="KW-0812">Transmembrane</keyword>
<dbReference type="PANTHER" id="PTHR30386:SF28">
    <property type="entry name" value="EXPORTED PROTEIN"/>
    <property type="match status" value="1"/>
</dbReference>
<gene>
    <name evidence="4" type="ORF">H9L17_08920</name>
</gene>
<keyword evidence="2" id="KW-0472">Membrane</keyword>
<keyword evidence="2" id="KW-1133">Transmembrane helix</keyword>
<dbReference type="AlphaFoldDB" id="A0A7G9QPT0"/>
<protein>
    <submittedName>
        <fullName evidence="4">HlyD family efflux transporter periplasmic adaptor subunit</fullName>
    </submittedName>
</protein>
<organism evidence="4 5">
    <name type="scientific">Thermomonas brevis</name>
    <dbReference type="NCBI Taxonomy" id="215691"/>
    <lineage>
        <taxon>Bacteria</taxon>
        <taxon>Pseudomonadati</taxon>
        <taxon>Pseudomonadota</taxon>
        <taxon>Gammaproteobacteria</taxon>
        <taxon>Lysobacterales</taxon>
        <taxon>Lysobacteraceae</taxon>
        <taxon>Thermomonas</taxon>
    </lineage>
</organism>
<dbReference type="PANTHER" id="PTHR30386">
    <property type="entry name" value="MEMBRANE FUSION SUBUNIT OF EMRAB-TOLC MULTIDRUG EFFLUX PUMP"/>
    <property type="match status" value="1"/>
</dbReference>
<dbReference type="RefSeq" id="WP_187569121.1">
    <property type="nucleotide sequence ID" value="NZ_CP060711.1"/>
</dbReference>
<feature type="domain" description="AprE-like beta-barrel" evidence="3">
    <location>
        <begin position="301"/>
        <end position="396"/>
    </location>
</feature>
<evidence type="ECO:0000313" key="4">
    <source>
        <dbReference type="EMBL" id="QNN45355.1"/>
    </source>
</evidence>
<feature type="transmembrane region" description="Helical" evidence="2">
    <location>
        <begin position="28"/>
        <end position="48"/>
    </location>
</feature>
<evidence type="ECO:0000256" key="1">
    <source>
        <dbReference type="SAM" id="Coils"/>
    </source>
</evidence>
<sequence>MSESLFRREALEAKRGSWLGSISLAQPLPLWAMTAFAAGAALAIGLFLTLGSYTRRSTVVGQLVPTRGLATVLAPATGVVTELDSAEGRRVRAGQSLAVVSLPRATVNEGDTAAAMAQRLARRQQGLQDAHRAQSQLLNAQAGGLLAQLDAARRELAQLEQEIATRQGQVWIADETLQRLRQLQADKYVSALQVKQQEAAWLQAVSDVQAMQRQAITARRSLAQLQQARQELPGQRLASNADFQRDLAALEQEQVETEARGALAVSAPVTGVIATQLVKPGQAVQAGQPLLSLLPGNGMLEAELLVPSRAIGFIEPGDKVLLRYQAYPYQKFGHQQGTVTRISRSALSSGELGTLIGNAQQGEPFYRITVALARQTVTAYGKAELLKPGMLLEADVLGDKRRLIEWVFEPLYSLQGKVGNN</sequence>
<proteinExistence type="predicted"/>
<dbReference type="InterPro" id="IPR058982">
    <property type="entry name" value="Beta-barrel_AprE"/>
</dbReference>
<dbReference type="Proteomes" id="UP000515977">
    <property type="component" value="Chromosome"/>
</dbReference>
<dbReference type="InterPro" id="IPR050739">
    <property type="entry name" value="MFP"/>
</dbReference>
<dbReference type="Gene3D" id="2.40.30.170">
    <property type="match status" value="1"/>
</dbReference>
<dbReference type="PRINTS" id="PR01490">
    <property type="entry name" value="RTXTOXIND"/>
</dbReference>
<dbReference type="Gene3D" id="2.40.50.100">
    <property type="match status" value="1"/>
</dbReference>